<organism evidence="2 3">
    <name type="scientific">Variovorax ginsengisoli</name>
    <dbReference type="NCBI Taxonomy" id="363844"/>
    <lineage>
        <taxon>Bacteria</taxon>
        <taxon>Pseudomonadati</taxon>
        <taxon>Pseudomonadota</taxon>
        <taxon>Betaproteobacteria</taxon>
        <taxon>Burkholderiales</taxon>
        <taxon>Comamonadaceae</taxon>
        <taxon>Variovorax</taxon>
    </lineage>
</organism>
<evidence type="ECO:0000313" key="2">
    <source>
        <dbReference type="EMBL" id="MDO1531380.1"/>
    </source>
</evidence>
<dbReference type="InterPro" id="IPR025404">
    <property type="entry name" value="DUF4130"/>
</dbReference>
<gene>
    <name evidence="2" type="ORF">Q2T77_03685</name>
</gene>
<reference evidence="2" key="1">
    <citation type="submission" date="2023-06" db="EMBL/GenBank/DDBJ databases">
        <authorList>
            <person name="Jiang Y."/>
            <person name="Liu Q."/>
        </authorList>
    </citation>
    <scope>NUCLEOTIDE SEQUENCE</scope>
    <source>
        <strain evidence="2">CGMCC 1.12090</strain>
    </source>
</reference>
<sequence>MAPHTITLAGNIDSDGFRREARSLLAALVAPDQVDWVIDAGAETQRFSRPAGLAATRGAASAGITHPLVPRSFMSMCETVILHNAPLRFGLLYRLLWRLVHEPGLQHDPRDRDRVQALHMAQAVRRDMRKMKTLIHFSVVADAPGAEALYLAWFDPDHHVVEAVAPFFARRFAPLRWAILTPERSVRCQGQMLEFGPGVPPNAAADGLERYRNVFENLAARRQPVINSDRGSALARNSRPGSAP</sequence>
<feature type="domain" description="DUF4130" evidence="1">
    <location>
        <begin position="88"/>
        <end position="188"/>
    </location>
</feature>
<evidence type="ECO:0000313" key="3">
    <source>
        <dbReference type="Proteomes" id="UP001169027"/>
    </source>
</evidence>
<dbReference type="EMBL" id="JAUKVY010000002">
    <property type="protein sequence ID" value="MDO1531380.1"/>
    <property type="molecule type" value="Genomic_DNA"/>
</dbReference>
<accession>A0ABT8RXX1</accession>
<evidence type="ECO:0000259" key="1">
    <source>
        <dbReference type="Pfam" id="PF13566"/>
    </source>
</evidence>
<dbReference type="Proteomes" id="UP001169027">
    <property type="component" value="Unassembled WGS sequence"/>
</dbReference>
<comment type="caution">
    <text evidence="2">The sequence shown here is derived from an EMBL/GenBank/DDBJ whole genome shotgun (WGS) entry which is preliminary data.</text>
</comment>
<dbReference type="Pfam" id="PF13566">
    <property type="entry name" value="DUF4130"/>
    <property type="match status" value="1"/>
</dbReference>
<keyword evidence="3" id="KW-1185">Reference proteome</keyword>
<protein>
    <submittedName>
        <fullName evidence="2">DUF4130 domain-containing protein</fullName>
    </submittedName>
</protein>
<proteinExistence type="predicted"/>
<name>A0ABT8RXX1_9BURK</name>
<dbReference type="RefSeq" id="WP_301804066.1">
    <property type="nucleotide sequence ID" value="NZ_JAUJZH010000002.1"/>
</dbReference>